<keyword evidence="7" id="KW-1185">Reference proteome</keyword>
<dbReference type="EMBL" id="AAXG02000016">
    <property type="protein sequence ID" value="EDM99608.1"/>
    <property type="molecule type" value="Genomic_DNA"/>
</dbReference>
<dbReference type="PROSITE" id="PS51272">
    <property type="entry name" value="SLH"/>
    <property type="match status" value="2"/>
</dbReference>
<name>A6NWS1_9FIRM</name>
<protein>
    <submittedName>
        <fullName evidence="6">Repeat protein</fullName>
    </submittedName>
</protein>
<dbReference type="InterPro" id="IPR013378">
    <property type="entry name" value="InlB-like_B-rpt"/>
</dbReference>
<reference evidence="6 7" key="1">
    <citation type="submission" date="2007-04" db="EMBL/GenBank/DDBJ databases">
        <authorList>
            <person name="Fulton L."/>
            <person name="Clifton S."/>
            <person name="Fulton B."/>
            <person name="Xu J."/>
            <person name="Minx P."/>
            <person name="Pepin K.H."/>
            <person name="Johnson M."/>
            <person name="Thiruvilangam P."/>
            <person name="Bhonagiri V."/>
            <person name="Nash W.E."/>
            <person name="Mardis E.R."/>
            <person name="Wilson R.K."/>
        </authorList>
    </citation>
    <scope>NUCLEOTIDE SEQUENCE [LARGE SCALE GENOMIC DNA]</scope>
    <source>
        <strain evidence="6 7">ATCC 29799</strain>
    </source>
</reference>
<dbReference type="Pfam" id="PF07550">
    <property type="entry name" value="Shr-like_HID"/>
    <property type="match status" value="2"/>
</dbReference>
<dbReference type="Proteomes" id="UP000003639">
    <property type="component" value="Unassembled WGS sequence"/>
</dbReference>
<feature type="region of interest" description="Disordered" evidence="3">
    <location>
        <begin position="138"/>
        <end position="164"/>
    </location>
</feature>
<evidence type="ECO:0000256" key="4">
    <source>
        <dbReference type="SAM" id="SignalP"/>
    </source>
</evidence>
<dbReference type="eggNOG" id="COG5263">
    <property type="taxonomic scope" value="Bacteria"/>
</dbReference>
<dbReference type="InterPro" id="IPR001119">
    <property type="entry name" value="SLH_dom"/>
</dbReference>
<feature type="chain" id="PRO_5002697810" evidence="4">
    <location>
        <begin position="27"/>
        <end position="1667"/>
    </location>
</feature>
<feature type="domain" description="SLH" evidence="5">
    <location>
        <begin position="1495"/>
        <end position="1558"/>
    </location>
</feature>
<dbReference type="RefSeq" id="WP_006573195.1">
    <property type="nucleotide sequence ID" value="NZ_AAXG02000016.1"/>
</dbReference>
<dbReference type="InterPro" id="IPR042229">
    <property type="entry name" value="Listeria/Bacterioides_rpt_sf"/>
</dbReference>
<dbReference type="eggNOG" id="COG5279">
    <property type="taxonomic scope" value="Bacteria"/>
</dbReference>
<dbReference type="Pfam" id="PF18998">
    <property type="entry name" value="Flg_new_2"/>
    <property type="match status" value="2"/>
</dbReference>
<dbReference type="STRING" id="411467.BACCAP_02665"/>
<dbReference type="OrthoDB" id="1744393at2"/>
<organism evidence="6 7">
    <name type="scientific">Pseudoflavonifractor capillosus ATCC 29799</name>
    <dbReference type="NCBI Taxonomy" id="411467"/>
    <lineage>
        <taxon>Bacteria</taxon>
        <taxon>Bacillati</taxon>
        <taxon>Bacillota</taxon>
        <taxon>Clostridia</taxon>
        <taxon>Eubacteriales</taxon>
        <taxon>Oscillospiraceae</taxon>
        <taxon>Pseudoflavonifractor</taxon>
    </lineage>
</organism>
<dbReference type="InterPro" id="IPR011432">
    <property type="entry name" value="Shr-like_HID"/>
</dbReference>
<feature type="region of interest" description="Disordered" evidence="3">
    <location>
        <begin position="1352"/>
        <end position="1386"/>
    </location>
</feature>
<feature type="compositionally biased region" description="Low complexity" evidence="3">
    <location>
        <begin position="1366"/>
        <end position="1386"/>
    </location>
</feature>
<dbReference type="Gene3D" id="2.60.40.4270">
    <property type="entry name" value="Listeria-Bacteroides repeat domain"/>
    <property type="match status" value="1"/>
</dbReference>
<keyword evidence="2" id="KW-0677">Repeat</keyword>
<feature type="signal peptide" evidence="4">
    <location>
        <begin position="1"/>
        <end position="26"/>
    </location>
</feature>
<evidence type="ECO:0000256" key="1">
    <source>
        <dbReference type="ARBA" id="ARBA00004196"/>
    </source>
</evidence>
<accession>A6NWS1</accession>
<dbReference type="NCBIfam" id="TIGR02543">
    <property type="entry name" value="List_Bact_rpt"/>
    <property type="match status" value="1"/>
</dbReference>
<evidence type="ECO:0000256" key="2">
    <source>
        <dbReference type="ARBA" id="ARBA00022737"/>
    </source>
</evidence>
<evidence type="ECO:0000313" key="6">
    <source>
        <dbReference type="EMBL" id="EDM99608.1"/>
    </source>
</evidence>
<proteinExistence type="predicted"/>
<dbReference type="GO" id="GO:0030313">
    <property type="term" value="C:cell envelope"/>
    <property type="evidence" value="ECO:0007669"/>
    <property type="project" value="UniProtKB-SubCell"/>
</dbReference>
<comment type="subcellular location">
    <subcellularLocation>
        <location evidence="1">Cell envelope</location>
    </subcellularLocation>
</comment>
<feature type="domain" description="SLH" evidence="5">
    <location>
        <begin position="1608"/>
        <end position="1667"/>
    </location>
</feature>
<dbReference type="eggNOG" id="COG1315">
    <property type="taxonomic scope" value="Bacteria"/>
</dbReference>
<evidence type="ECO:0000259" key="5">
    <source>
        <dbReference type="PROSITE" id="PS51272"/>
    </source>
</evidence>
<gene>
    <name evidence="6" type="ORF">BACCAP_02665</name>
</gene>
<reference evidence="6 7" key="2">
    <citation type="submission" date="2007-06" db="EMBL/GenBank/DDBJ databases">
        <title>Draft genome sequence of Pseudoflavonifractor capillosus ATCC 29799.</title>
        <authorList>
            <person name="Sudarsanam P."/>
            <person name="Ley R."/>
            <person name="Guruge J."/>
            <person name="Turnbaugh P.J."/>
            <person name="Mahowald M."/>
            <person name="Liep D."/>
            <person name="Gordon J."/>
        </authorList>
    </citation>
    <scope>NUCLEOTIDE SEQUENCE [LARGE SCALE GENOMIC DNA]</scope>
    <source>
        <strain evidence="6 7">ATCC 29799</strain>
    </source>
</reference>
<evidence type="ECO:0000313" key="7">
    <source>
        <dbReference type="Proteomes" id="UP000003639"/>
    </source>
</evidence>
<dbReference type="InterPro" id="IPR044060">
    <property type="entry name" value="Bacterial_rp_domain"/>
</dbReference>
<sequence length="1667" mass="176624">MMKKIFRKLGALFLSVAMLASLSVNAAAVNTGADLPEEVVSVNAYSGAIGLEFNSEYTDWIDAIDGVEVNGTEYNDGNDSFIPTQPYWKAGASLFGAYGSYAGIELSGVDDFPATVVISAAGYSDLTVELTEDASNGYTAEIKDSSDGGETGGDSGSADGKEVPPTDFTAGSYLGSDFNLTFSSSDKAWLNCITNVSVNGKEWTRADYSGSVWRSEKYYVCAGDFGSYYVLIGENFPENSAICVISADGYNDLTLRLNKENYTAEVVDGATEPEEVYSITVEEAEHGTVTASSKTAKEGETITVTVQPAGGYELDALTVMQGDKAVDTKSADDGYTFVMPAGDVTVSAVFRTVESSGELLPPTTVTAKYNYSSFSTSTVYLDFGQDVNTQTWLDKISSVNVNGNVYQYESSLSWNAKNAWTVGTDINSGTMPTVLQITEDFTSPATVVISAEGYKDLTVNLTKTGSGSDAQYAAEIENGDSTEPDPKPGTEISLDQIKIADDSGTMPAYHWYFTFKGASSYIAAITSVSVNGTPWEWKTSKPSSGGAYYADVENDRLVFAIDNFSSSGPDTLKSGDVITIKANGYQDLEFKFILDQYGKNPSVEENDGQGDHYELYVKLVGSFEAAIVGQKDYDGVSGATGGSSVNQNSNVTVYGALVEKGTEPGEDDWNELDHYSSDINIDGSKCSVSIVPDVANGTPADSNSGMEGVYMTISSALTLSGTPKDPGSYLISITVTDDQGRTATSNALPFRIYTGKETLAERLRLENLTQTQDGKYMWDIMEPWAIQNFGSNVEGEENSVRVPKDVKAWYGSHTSGTYGYLGYDIPWDDVVANEIPQTLYIPSGCDLTFVNMEILSSVRIVVENGGKLTLQDSVVQGIIEVEDGGTFSMNYNGYGGEGEFLVGSSLCGQLRLEDGAILENAAIYSHINYLANGDLTDRTSNEPVVVATGNVTVRGQVFIQGDEAGDNKIAQAGLRVQNGTLTVEDGAVLVVYGGDATVQLFPTSGTAIQLDNGTITGGGKVVAVAGKAFWGSGGIAVSGNGAISTAEAFLQGATAHNTWSDTEAGKAVSGDISVTSPSRHVKDGTVIETLEPDPLEELYWKSGIDPTPPLEKFTTTVVSTYRITLDKSIARGAVTVGASAAAQGDKVLIQPGKGYELSQVTVKTTSGTPVEVEESSGVYTFIMPAADVTVSADYEAISYGITYHLNGGVNASENPDTYTVEDEVVLQTPTKEGASFLGWTYEGVTEPVKEAVIPAGSIGNKSFTAHWENEAAPTLSITASATSLRGGGTVTLTVSNAVGDVSVKQTDDQGSAEKSLAAGMDGTYSASLPNQTATYTFTAAAENGTAQCTVSVTRKSSGGSSGGGSSTTTTTEKNDDGSTTTTVTNKKTGTVTETTKYEDGSTLVVKSEEDGTVTTTETRADDVKIRTVDEPGKDVEVTVTVPQNVDETIVIVPVDVDYSMVAVDADTGEIVSLSVPTEDGLVVKVDGTMDLVIVDNAKEFEDTNGHWAEDAIDFATAHEFFAGVTEDTFAPDSPMTRAMLITVLARFDGQDTTGGSVWYETAMTWAKENGISDGSNPNGQITRERLAAMLYRYAAYKGYDTNPDSVEIQNFADYDDISGYAEEALVWAVDAGIMSGTRNNTLSPGGNATRAQVATILMRFCENIVEQ</sequence>
<comment type="caution">
    <text evidence="6">The sequence shown here is derived from an EMBL/GenBank/DDBJ whole genome shotgun (WGS) entry which is preliminary data.</text>
</comment>
<keyword evidence="4" id="KW-0732">Signal</keyword>
<evidence type="ECO:0000256" key="3">
    <source>
        <dbReference type="SAM" id="MobiDB-lite"/>
    </source>
</evidence>
<dbReference type="Pfam" id="PF00395">
    <property type="entry name" value="SLH"/>
    <property type="match status" value="2"/>
</dbReference>